<dbReference type="PANTHER" id="PTHR42771">
    <property type="entry name" value="IRON(3+)-HYDROXAMATE IMPORT ATP-BINDING PROTEIN FHUC"/>
    <property type="match status" value="1"/>
</dbReference>
<evidence type="ECO:0000259" key="11">
    <source>
        <dbReference type="SMART" id="SM00382"/>
    </source>
</evidence>
<dbReference type="Proteomes" id="UP000033930">
    <property type="component" value="Unassembled WGS sequence"/>
</dbReference>
<dbReference type="GO" id="GO:0005524">
    <property type="term" value="F:ATP binding"/>
    <property type="evidence" value="ECO:0007669"/>
    <property type="project" value="UniProtKB-KW"/>
</dbReference>
<keyword evidence="5" id="KW-0547">Nucleotide-binding</keyword>
<dbReference type="GO" id="GO:0006826">
    <property type="term" value="P:iron ion transport"/>
    <property type="evidence" value="ECO:0007669"/>
    <property type="project" value="UniProtKB-KW"/>
</dbReference>
<proteinExistence type="predicted"/>
<keyword evidence="8" id="KW-0406">Ion transport</keyword>
<dbReference type="InterPro" id="IPR051535">
    <property type="entry name" value="Siderophore_ABC-ATPase"/>
</dbReference>
<evidence type="ECO:0000256" key="3">
    <source>
        <dbReference type="ARBA" id="ARBA00022475"/>
    </source>
</evidence>
<evidence type="ECO:0000256" key="2">
    <source>
        <dbReference type="ARBA" id="ARBA00022448"/>
    </source>
</evidence>
<name>A0A0G0YEX5_9BACT</name>
<dbReference type="InterPro" id="IPR003593">
    <property type="entry name" value="AAA+_ATPase"/>
</dbReference>
<comment type="subcellular location">
    <subcellularLocation>
        <location evidence="1">Cell membrane</location>
        <topology evidence="1">Peripheral membrane protein</topology>
    </subcellularLocation>
</comment>
<accession>A0A0G0YEX5</accession>
<evidence type="ECO:0000256" key="5">
    <source>
        <dbReference type="ARBA" id="ARBA00022741"/>
    </source>
</evidence>
<evidence type="ECO:0000256" key="4">
    <source>
        <dbReference type="ARBA" id="ARBA00022496"/>
    </source>
</evidence>
<sequence length="536" mass="60682">MTIPLHDTFPRHESPKDDAKPGRRIEHPRQPEIIHTKNYDEFVAAKGKVAPGQELPTMKVVSPAQAEGKIVFVELGPLSLVEQESRCNIERTPEMVDFFLNAKRDLGRYLYGVRIPGSPSIIINQAFNEIIGLREVSFNEDGRIVRNERLPEELEGWTLDSIRKDENFRIVGEQKNFKSRAPLPRHDGSSQADVVHETETRVTMVRRGGTIKDKYFDKLLADIAQGFGVIEQYINRYQSDEDFRKRVSNRMPGTLSDESIDGIKSIILSVAGFVPSKQEVTDKFMLVDKRFNKQEVEPGPNIDIEIDYRLLTQKERDGLPEALRNLPKLILEKGSLYAIVGTNGSGKSTLVRAIQNAMLYLEGSGHSHRSIGVNLEDREGGVQNSASFDLARCIDVSGFGNSRSSNPPCIFLDCARCMTNYLQRSNRGDSVISKLMAEQKVYSVSTGQAQEEYFAEAIKRYQLQDYQGLVIIDEPEKGLDPWKLRALKDKMRNLAPQATIIIVTHNPMMVFDRSIKRIDLRFPELGVHTDEEESIF</sequence>
<dbReference type="PANTHER" id="PTHR42771:SF2">
    <property type="entry name" value="IRON(3+)-HYDROXAMATE IMPORT ATP-BINDING PROTEIN FHUC"/>
    <property type="match status" value="1"/>
</dbReference>
<dbReference type="InterPro" id="IPR027417">
    <property type="entry name" value="P-loop_NTPase"/>
</dbReference>
<dbReference type="Pfam" id="PF00005">
    <property type="entry name" value="ABC_tran"/>
    <property type="match status" value="1"/>
</dbReference>
<keyword evidence="3" id="KW-1003">Cell membrane</keyword>
<keyword evidence="9" id="KW-0472">Membrane</keyword>
<dbReference type="InterPro" id="IPR003439">
    <property type="entry name" value="ABC_transporter-like_ATP-bd"/>
</dbReference>
<reference evidence="12 13" key="1">
    <citation type="journal article" date="2015" name="Nature">
        <title>rRNA introns, odd ribosomes, and small enigmatic genomes across a large radiation of phyla.</title>
        <authorList>
            <person name="Brown C.T."/>
            <person name="Hug L.A."/>
            <person name="Thomas B.C."/>
            <person name="Sharon I."/>
            <person name="Castelle C.J."/>
            <person name="Singh A."/>
            <person name="Wilkins M.J."/>
            <person name="Williams K.H."/>
            <person name="Banfield J.F."/>
        </authorList>
    </citation>
    <scope>NUCLEOTIDE SEQUENCE [LARGE SCALE GENOMIC DNA]</scope>
</reference>
<dbReference type="Gene3D" id="3.40.50.300">
    <property type="entry name" value="P-loop containing nucleotide triphosphate hydrolases"/>
    <property type="match status" value="2"/>
</dbReference>
<protein>
    <submittedName>
        <fullName evidence="12">ABC transporter related protein</fullName>
    </submittedName>
</protein>
<keyword evidence="4" id="KW-0410">Iron transport</keyword>
<evidence type="ECO:0000256" key="10">
    <source>
        <dbReference type="SAM" id="MobiDB-lite"/>
    </source>
</evidence>
<feature type="region of interest" description="Disordered" evidence="10">
    <location>
        <begin position="1"/>
        <end position="29"/>
    </location>
</feature>
<evidence type="ECO:0000256" key="1">
    <source>
        <dbReference type="ARBA" id="ARBA00004202"/>
    </source>
</evidence>
<evidence type="ECO:0000256" key="7">
    <source>
        <dbReference type="ARBA" id="ARBA00023004"/>
    </source>
</evidence>
<evidence type="ECO:0000313" key="12">
    <source>
        <dbReference type="EMBL" id="KKR98892.1"/>
    </source>
</evidence>
<keyword evidence="7" id="KW-0408">Iron</keyword>
<feature type="compositionally biased region" description="Basic and acidic residues" evidence="10">
    <location>
        <begin position="8"/>
        <end position="29"/>
    </location>
</feature>
<keyword evidence="2" id="KW-0813">Transport</keyword>
<dbReference type="GO" id="GO:0005886">
    <property type="term" value="C:plasma membrane"/>
    <property type="evidence" value="ECO:0007669"/>
    <property type="project" value="UniProtKB-SubCell"/>
</dbReference>
<dbReference type="EMBL" id="LCAW01000014">
    <property type="protein sequence ID" value="KKR98892.1"/>
    <property type="molecule type" value="Genomic_DNA"/>
</dbReference>
<evidence type="ECO:0000256" key="6">
    <source>
        <dbReference type="ARBA" id="ARBA00022840"/>
    </source>
</evidence>
<dbReference type="SMART" id="SM00382">
    <property type="entry name" value="AAA"/>
    <property type="match status" value="1"/>
</dbReference>
<feature type="domain" description="AAA+ ATPase" evidence="11">
    <location>
        <begin position="333"/>
        <end position="524"/>
    </location>
</feature>
<evidence type="ECO:0000313" key="13">
    <source>
        <dbReference type="Proteomes" id="UP000033930"/>
    </source>
</evidence>
<dbReference type="GO" id="GO:0016887">
    <property type="term" value="F:ATP hydrolysis activity"/>
    <property type="evidence" value="ECO:0007669"/>
    <property type="project" value="InterPro"/>
</dbReference>
<dbReference type="AlphaFoldDB" id="A0A0G0YEX5"/>
<keyword evidence="6" id="KW-0067">ATP-binding</keyword>
<organism evidence="12 13">
    <name type="scientific">Candidatus Uhrbacteria bacterium GW2011_GWC1_41_20</name>
    <dbReference type="NCBI Taxonomy" id="1618983"/>
    <lineage>
        <taxon>Bacteria</taxon>
        <taxon>Candidatus Uhriibacteriota</taxon>
    </lineage>
</organism>
<dbReference type="SUPFAM" id="SSF52540">
    <property type="entry name" value="P-loop containing nucleoside triphosphate hydrolases"/>
    <property type="match status" value="1"/>
</dbReference>
<evidence type="ECO:0000256" key="9">
    <source>
        <dbReference type="ARBA" id="ARBA00023136"/>
    </source>
</evidence>
<gene>
    <name evidence="12" type="ORF">UU50_C0014G0024</name>
</gene>
<comment type="caution">
    <text evidence="12">The sequence shown here is derived from an EMBL/GenBank/DDBJ whole genome shotgun (WGS) entry which is preliminary data.</text>
</comment>
<evidence type="ECO:0000256" key="8">
    <source>
        <dbReference type="ARBA" id="ARBA00023065"/>
    </source>
</evidence>